<evidence type="ECO:0000259" key="11">
    <source>
        <dbReference type="Pfam" id="PF07715"/>
    </source>
</evidence>
<dbReference type="InterPro" id="IPR036942">
    <property type="entry name" value="Beta-barrel_TonB_sf"/>
</dbReference>
<evidence type="ECO:0000256" key="7">
    <source>
        <dbReference type="ARBA" id="ARBA00023237"/>
    </source>
</evidence>
<organism evidence="12 13">
    <name type="scientific">Aquimarina atlantica</name>
    <dbReference type="NCBI Taxonomy" id="1317122"/>
    <lineage>
        <taxon>Bacteria</taxon>
        <taxon>Pseudomonadati</taxon>
        <taxon>Bacteroidota</taxon>
        <taxon>Flavobacteriia</taxon>
        <taxon>Flavobacteriales</taxon>
        <taxon>Flavobacteriaceae</taxon>
        <taxon>Aquimarina</taxon>
    </lineage>
</organism>
<keyword evidence="4 8" id="KW-0812">Transmembrane</keyword>
<dbReference type="InterPro" id="IPR023996">
    <property type="entry name" value="TonB-dep_OMP_SusC/RagA"/>
</dbReference>
<sequence length="1123" mass="124611">MKKNLSGVFLSRKHLIRIMKIYSLLICITISKLFSFNTYSQNISISLEEVTLQTAIEEIEQKSEFRFFYNNNLVDISRKVSLVATNERVKKVLYGLFDDTNINFKIYKNQIVLFPRNVKTSGLALKNLLDYIEEKSIEQTNKNTIDNKTKTQQNFVSGIIQSEEGYPLPGVNVIIKGTNKGTLTDFDGNYKLEANQGDALVFSYVGFETQEIVVTKNTIDVVLKEDISNLEEVIVTGYGVQRKSRLTGSALNIDVKSITATPRAAIQESIQGNIAGVQVTASSGQPGASPNVRIRGVGSFESAFPLYVIDGFQTTNSAVVTSLNPNDIEAMSILKDAAATSIYGVRGANGVIVIKTKSGVSGKTQVSYSVQSGLSSATVAERFKPLNTSELQELLVEGVQNAGIRDNDADALTFLTDNGFNPNVNTDWYDELTRDGLYQQHNLSVRGGAENTKFYLSGGYFNQEGIILNSQLERMNTRLKIDHKFTDRLKLDVNISYNKSISKERPTGGQFANPVRSIYRIRPDISPYNEDGTFNFGFNSTHNPIAQAQDEIRKDIDHRILAGAGLSYEIVKGLSYESLINMNQTFQDEFIRLPASYGDGRPLGRGEQDSNFLFSWLFRNLLRYNLNWNNNSLTAFGGYELQKTRNKFSDLTVENIPDGFEDLNNGSTPTLASTNKAQSGLNSVFLNAEYSQNDKYLISGSIRRDGSSSFGENNQFAIFWSAGLGWNIANESFMESVGFVNDLKLRSSYGVNGNDPETGIFNLFRVNDSDGNPGLIFTSVGNPDIKWELNKAFNVGLDYSLLNNRIQGSVDWYTRETTDLLRQRPISAANGDGGEDGSEGNNIAENIGSMENTGIEFDITSRNIVSNTNGFTWTTNFNFTANRNEVTKLSRGGDPIVGGTSIVAIGEDIETFYLPRYAGVDPANGNALWYVDDTRTEVTANYNNAEQVIIGNATPDFYAGLRNSFSYKGITLNFQLYTAWGGLVYDTWNRFTNSDGSRRLSSTGNVSRGTYERRWQKPGDVTDVPAFVYGNGQSGSSALRSSRFVYDGSYIRLREVALSYDLPLTSIERIGLSTARVYIKGNNLYTFIKDDRLERDPEAGSDGRLNQEIPISSTLFLGLDITF</sequence>
<evidence type="ECO:0000256" key="1">
    <source>
        <dbReference type="ARBA" id="ARBA00004571"/>
    </source>
</evidence>
<keyword evidence="2 8" id="KW-0813">Transport</keyword>
<evidence type="ECO:0000256" key="2">
    <source>
        <dbReference type="ARBA" id="ARBA00022448"/>
    </source>
</evidence>
<evidence type="ECO:0000256" key="6">
    <source>
        <dbReference type="ARBA" id="ARBA00023136"/>
    </source>
</evidence>
<dbReference type="InterPro" id="IPR012910">
    <property type="entry name" value="Plug_dom"/>
</dbReference>
<dbReference type="Pfam" id="PF07715">
    <property type="entry name" value="Plug"/>
    <property type="match status" value="1"/>
</dbReference>
<evidence type="ECO:0000256" key="3">
    <source>
        <dbReference type="ARBA" id="ARBA00022452"/>
    </source>
</evidence>
<reference evidence="12 13" key="1">
    <citation type="submission" date="2014-04" db="EMBL/GenBank/DDBJ databases">
        <title>Aquimarina sp. 22II-S11-z7 Genome Sequencing.</title>
        <authorList>
            <person name="Lai Q."/>
        </authorList>
    </citation>
    <scope>NUCLEOTIDE SEQUENCE [LARGE SCALE GENOMIC DNA]</scope>
    <source>
        <strain evidence="12 13">22II-S11-z7</strain>
    </source>
</reference>
<dbReference type="Pfam" id="PF13715">
    <property type="entry name" value="CarbopepD_reg_2"/>
    <property type="match status" value="1"/>
</dbReference>
<dbReference type="NCBIfam" id="TIGR04056">
    <property type="entry name" value="OMP_RagA_SusC"/>
    <property type="match status" value="1"/>
</dbReference>
<comment type="similarity">
    <text evidence="8 9">Belongs to the TonB-dependent receptor family.</text>
</comment>
<evidence type="ECO:0000313" key="12">
    <source>
        <dbReference type="EMBL" id="EZH75527.1"/>
    </source>
</evidence>
<dbReference type="GO" id="GO:0009279">
    <property type="term" value="C:cell outer membrane"/>
    <property type="evidence" value="ECO:0007669"/>
    <property type="project" value="UniProtKB-SubCell"/>
</dbReference>
<dbReference type="Proteomes" id="UP000023541">
    <property type="component" value="Unassembled WGS sequence"/>
</dbReference>
<keyword evidence="5 9" id="KW-0798">TonB box</keyword>
<evidence type="ECO:0000256" key="5">
    <source>
        <dbReference type="ARBA" id="ARBA00023077"/>
    </source>
</evidence>
<dbReference type="InterPro" id="IPR008969">
    <property type="entry name" value="CarboxyPept-like_regulatory"/>
</dbReference>
<keyword evidence="3 8" id="KW-1134">Transmembrane beta strand</keyword>
<dbReference type="Pfam" id="PF00593">
    <property type="entry name" value="TonB_dep_Rec_b-barrel"/>
    <property type="match status" value="1"/>
</dbReference>
<evidence type="ECO:0008006" key="14">
    <source>
        <dbReference type="Google" id="ProtNLM"/>
    </source>
</evidence>
<dbReference type="SUPFAM" id="SSF49464">
    <property type="entry name" value="Carboxypeptidase regulatory domain-like"/>
    <property type="match status" value="1"/>
</dbReference>
<dbReference type="NCBIfam" id="TIGR04057">
    <property type="entry name" value="SusC_RagA_signa"/>
    <property type="match status" value="1"/>
</dbReference>
<feature type="domain" description="TonB-dependent receptor-like beta-barrel" evidence="10">
    <location>
        <begin position="523"/>
        <end position="932"/>
    </location>
</feature>
<evidence type="ECO:0000256" key="9">
    <source>
        <dbReference type="RuleBase" id="RU003357"/>
    </source>
</evidence>
<evidence type="ECO:0000256" key="4">
    <source>
        <dbReference type="ARBA" id="ARBA00022692"/>
    </source>
</evidence>
<dbReference type="PROSITE" id="PS52016">
    <property type="entry name" value="TONB_DEPENDENT_REC_3"/>
    <property type="match status" value="1"/>
</dbReference>
<dbReference type="InterPro" id="IPR000531">
    <property type="entry name" value="Beta-barrel_TonB"/>
</dbReference>
<name>A0A023BZN7_9FLAO</name>
<comment type="subcellular location">
    <subcellularLocation>
        <location evidence="1 8">Cell outer membrane</location>
        <topology evidence="1 8">Multi-pass membrane protein</topology>
    </subcellularLocation>
</comment>
<comment type="caution">
    <text evidence="12">The sequence shown here is derived from an EMBL/GenBank/DDBJ whole genome shotgun (WGS) entry which is preliminary data.</text>
</comment>
<dbReference type="InterPro" id="IPR039426">
    <property type="entry name" value="TonB-dep_rcpt-like"/>
</dbReference>
<evidence type="ECO:0000313" key="13">
    <source>
        <dbReference type="Proteomes" id="UP000023541"/>
    </source>
</evidence>
<dbReference type="eggNOG" id="COG4771">
    <property type="taxonomic scope" value="Bacteria"/>
</dbReference>
<dbReference type="OrthoDB" id="9768177at2"/>
<dbReference type="STRING" id="1317122.ATO12_01725"/>
<dbReference type="InterPro" id="IPR023997">
    <property type="entry name" value="TonB-dep_OMP_SusC/RagA_CS"/>
</dbReference>
<dbReference type="FunFam" id="2.60.40.1120:FF:000003">
    <property type="entry name" value="Outer membrane protein Omp121"/>
    <property type="match status" value="1"/>
</dbReference>
<proteinExistence type="inferred from homology"/>
<dbReference type="EMBL" id="AQRA01000001">
    <property type="protein sequence ID" value="EZH75527.1"/>
    <property type="molecule type" value="Genomic_DNA"/>
</dbReference>
<protein>
    <recommendedName>
        <fullName evidence="14">TonB-dependent receptor</fullName>
    </recommendedName>
</protein>
<evidence type="ECO:0000259" key="10">
    <source>
        <dbReference type="Pfam" id="PF00593"/>
    </source>
</evidence>
<keyword evidence="13" id="KW-1185">Reference proteome</keyword>
<evidence type="ECO:0000256" key="8">
    <source>
        <dbReference type="PROSITE-ProRule" id="PRU01360"/>
    </source>
</evidence>
<dbReference type="InterPro" id="IPR037066">
    <property type="entry name" value="Plug_dom_sf"/>
</dbReference>
<dbReference type="Gene3D" id="2.170.130.10">
    <property type="entry name" value="TonB-dependent receptor, plug domain"/>
    <property type="match status" value="1"/>
</dbReference>
<dbReference type="SUPFAM" id="SSF56935">
    <property type="entry name" value="Porins"/>
    <property type="match status" value="1"/>
</dbReference>
<gene>
    <name evidence="12" type="ORF">ATO12_01725</name>
</gene>
<keyword evidence="6 8" id="KW-0472">Membrane</keyword>
<dbReference type="AlphaFoldDB" id="A0A023BZN7"/>
<dbReference type="RefSeq" id="WP_051575524.1">
    <property type="nucleotide sequence ID" value="NZ_AQRA01000001.1"/>
</dbReference>
<feature type="domain" description="TonB-dependent receptor plug" evidence="11">
    <location>
        <begin position="244"/>
        <end position="351"/>
    </location>
</feature>
<keyword evidence="7 8" id="KW-0998">Cell outer membrane</keyword>
<dbReference type="Gene3D" id="2.60.40.1120">
    <property type="entry name" value="Carboxypeptidase-like, regulatory domain"/>
    <property type="match status" value="1"/>
</dbReference>
<accession>A0A023BZN7</accession>
<dbReference type="Gene3D" id="2.40.170.20">
    <property type="entry name" value="TonB-dependent receptor, beta-barrel domain"/>
    <property type="match status" value="1"/>
</dbReference>